<dbReference type="Pfam" id="PF07534">
    <property type="entry name" value="TLD"/>
    <property type="match status" value="1"/>
</dbReference>
<sequence>MLKVLESDKYKEMRKNGFQNFNQNRMQPQAAVSMIDKMSQWQERAPKCSCTREAILYLCQKEDCPSHQRQRAYCQNCCQEGNNHQHFPLVLCYDVLAKENAWWSKVHERMQTMHTQAAQRYNRLQNVIGYLEAGIQNKKISTDYKELSDVRNEMFQFQTQVDQHVQAGKVLELIDSKDIIEVFKARLDNIGYLSNLSETTVFEVYKNVLTGIDAIHPLQNFTNEDRDIYTQLKMKALNEKMNKGLSDVRAEMAKGIQVQLIKPFLESEQKQYIDKLVSESGEMQTAIFTSQIRDLQSQIEVLKQQNFNSQEQNKAQAIIQQQVQIPPKIAPSPLNLPQNPDFMLLTSQLKELNQKHHQVVEFNATIFKEFDDRINQITSVQQQQPKQQMMANPVINKGGMSLSEMEQAINGKLEPLRARLDNIEADSLLLKTQIDSMSQDFSSLQARRPEPPQLSFGAMQSQQRVEPEFHQQRSSLLMQSQISFESVFEPKQITVQMEDRLLKRSNIIKDFNHLKMLQTQIRGLRVGATPLFCLYKGISDGLTSKDFHKSVDGHGPLLFLMRSVISGQQFGAYTSKPWSSSNQFVEDPDALIFSVFNQKVFKVQKPVQAVFHSKTEGPHFGNEHLAITKQPFTAENAGECKQSKNIRDVYCIPSTAETNGVSVITGEKNEQFTIDEIEVYLVRL</sequence>
<keyword evidence="3" id="KW-1185">Reference proteome</keyword>
<dbReference type="InterPro" id="IPR006571">
    <property type="entry name" value="TLDc_dom"/>
</dbReference>
<dbReference type="AlphaFoldDB" id="A0A8J8NU40"/>
<dbReference type="OrthoDB" id="10001977at2759"/>
<dbReference type="EMBL" id="RRYP01005879">
    <property type="protein sequence ID" value="TNV81657.1"/>
    <property type="molecule type" value="Genomic_DNA"/>
</dbReference>
<comment type="caution">
    <text evidence="2">The sequence shown here is derived from an EMBL/GenBank/DDBJ whole genome shotgun (WGS) entry which is preliminary data.</text>
</comment>
<proteinExistence type="predicted"/>
<protein>
    <recommendedName>
        <fullName evidence="1">TLDc domain-containing protein</fullName>
    </recommendedName>
</protein>
<accession>A0A8J8NU40</accession>
<feature type="domain" description="TLDc" evidence="1">
    <location>
        <begin position="507"/>
        <end position="683"/>
    </location>
</feature>
<gene>
    <name evidence="2" type="ORF">FGO68_gene14872</name>
</gene>
<organism evidence="2 3">
    <name type="scientific">Halteria grandinella</name>
    <dbReference type="NCBI Taxonomy" id="5974"/>
    <lineage>
        <taxon>Eukaryota</taxon>
        <taxon>Sar</taxon>
        <taxon>Alveolata</taxon>
        <taxon>Ciliophora</taxon>
        <taxon>Intramacronucleata</taxon>
        <taxon>Spirotrichea</taxon>
        <taxon>Stichotrichia</taxon>
        <taxon>Sporadotrichida</taxon>
        <taxon>Halteriidae</taxon>
        <taxon>Halteria</taxon>
    </lineage>
</organism>
<reference evidence="2" key="1">
    <citation type="submission" date="2019-06" db="EMBL/GenBank/DDBJ databases">
        <authorList>
            <person name="Zheng W."/>
        </authorList>
    </citation>
    <scope>NUCLEOTIDE SEQUENCE</scope>
    <source>
        <strain evidence="2">QDHG01</strain>
    </source>
</reference>
<evidence type="ECO:0000259" key="1">
    <source>
        <dbReference type="PROSITE" id="PS51886"/>
    </source>
</evidence>
<evidence type="ECO:0000313" key="2">
    <source>
        <dbReference type="EMBL" id="TNV81657.1"/>
    </source>
</evidence>
<name>A0A8J8NU40_HALGN</name>
<dbReference type="Proteomes" id="UP000785679">
    <property type="component" value="Unassembled WGS sequence"/>
</dbReference>
<evidence type="ECO:0000313" key="3">
    <source>
        <dbReference type="Proteomes" id="UP000785679"/>
    </source>
</evidence>
<dbReference type="PROSITE" id="PS51886">
    <property type="entry name" value="TLDC"/>
    <property type="match status" value="1"/>
</dbReference>